<dbReference type="Proteomes" id="UP000673691">
    <property type="component" value="Unassembled WGS sequence"/>
</dbReference>
<dbReference type="PROSITE" id="PS51450">
    <property type="entry name" value="LRR"/>
    <property type="match status" value="2"/>
</dbReference>
<dbReference type="InterPro" id="IPR001611">
    <property type="entry name" value="Leu-rich_rpt"/>
</dbReference>
<comment type="caution">
    <text evidence="4">The sequence shown here is derived from an EMBL/GenBank/DDBJ whole genome shotgun (WGS) entry which is preliminary data.</text>
</comment>
<dbReference type="Pfam" id="PF12799">
    <property type="entry name" value="LRR_4"/>
    <property type="match status" value="1"/>
</dbReference>
<proteinExistence type="predicted"/>
<keyword evidence="2" id="KW-0677">Repeat</keyword>
<keyword evidence="5" id="KW-1185">Reference proteome</keyword>
<feature type="compositionally biased region" description="Basic and acidic residues" evidence="3">
    <location>
        <begin position="1"/>
        <end position="22"/>
    </location>
</feature>
<dbReference type="InterPro" id="IPR032675">
    <property type="entry name" value="LRR_dom_sf"/>
</dbReference>
<dbReference type="PANTHER" id="PTHR46652:SF3">
    <property type="entry name" value="LEUCINE-RICH REPEAT-CONTAINING PROTEIN 9"/>
    <property type="match status" value="1"/>
</dbReference>
<feature type="compositionally biased region" description="Basic and acidic residues" evidence="3">
    <location>
        <begin position="88"/>
        <end position="100"/>
    </location>
</feature>
<dbReference type="EMBL" id="JAEFCI010004034">
    <property type="protein sequence ID" value="KAG5461197.1"/>
    <property type="molecule type" value="Genomic_DNA"/>
</dbReference>
<dbReference type="SUPFAM" id="SSF52058">
    <property type="entry name" value="L domain-like"/>
    <property type="match status" value="1"/>
</dbReference>
<keyword evidence="1" id="KW-0433">Leucine-rich repeat</keyword>
<reference evidence="4 5" key="1">
    <citation type="journal article" name="Sci. Rep.">
        <title>Genome-scale phylogenetic analyses confirm Olpidium as the closest living zoosporic fungus to the non-flagellated, terrestrial fungi.</title>
        <authorList>
            <person name="Chang Y."/>
            <person name="Rochon D."/>
            <person name="Sekimoto S."/>
            <person name="Wang Y."/>
            <person name="Chovatia M."/>
            <person name="Sandor L."/>
            <person name="Salamov A."/>
            <person name="Grigoriev I.V."/>
            <person name="Stajich J.E."/>
            <person name="Spatafora J.W."/>
        </authorList>
    </citation>
    <scope>NUCLEOTIDE SEQUENCE [LARGE SCALE GENOMIC DNA]</scope>
    <source>
        <strain evidence="4">S191</strain>
    </source>
</reference>
<dbReference type="Gene3D" id="3.80.10.10">
    <property type="entry name" value="Ribonuclease Inhibitor"/>
    <property type="match status" value="1"/>
</dbReference>
<feature type="region of interest" description="Disordered" evidence="3">
    <location>
        <begin position="1"/>
        <end position="127"/>
    </location>
</feature>
<evidence type="ECO:0000256" key="3">
    <source>
        <dbReference type="SAM" id="MobiDB-lite"/>
    </source>
</evidence>
<name>A0A8H8DKJ5_9FUNG</name>
<dbReference type="AlphaFoldDB" id="A0A8H8DKJ5"/>
<dbReference type="InterPro" id="IPR050836">
    <property type="entry name" value="SDS22/Internalin_LRR"/>
</dbReference>
<evidence type="ECO:0000256" key="2">
    <source>
        <dbReference type="ARBA" id="ARBA00022737"/>
    </source>
</evidence>
<accession>A0A8H8DKJ5</accession>
<evidence type="ECO:0000256" key="1">
    <source>
        <dbReference type="ARBA" id="ARBA00022614"/>
    </source>
</evidence>
<sequence length="248" mass="26399">MRSADPENARRPLSPGHDRSDSPRGPAGAVEREGGGCGGRDKATVTVASPLASATVDEGDGSPDEGSSQSDRRAGASPEEGGEEEEKEEGRSCDHGDRTARCLAVGSARPPRTPVSTFPSRSAPRPHSLVFRAGPDALLRPGKRPVLYQEIELTHRRIRGLDTLGFSRFFNLERLCLRQNLISHVVGLNGLVKLKELDLYDNRISKLSGVDELGNLEYVAGRVTLTGSPETGKPVGKGALEPFATAAV</sequence>
<gene>
    <name evidence="4" type="ORF">BJ554DRAFT_6644</name>
</gene>
<dbReference type="PANTHER" id="PTHR46652">
    <property type="entry name" value="LEUCINE-RICH REPEAT AND IQ DOMAIN-CONTAINING PROTEIN 1-RELATED"/>
    <property type="match status" value="1"/>
</dbReference>
<dbReference type="SMART" id="SM00365">
    <property type="entry name" value="LRR_SD22"/>
    <property type="match status" value="2"/>
</dbReference>
<dbReference type="InterPro" id="IPR025875">
    <property type="entry name" value="Leu-rich_rpt_4"/>
</dbReference>
<evidence type="ECO:0000313" key="4">
    <source>
        <dbReference type="EMBL" id="KAG5461197.1"/>
    </source>
</evidence>
<protein>
    <submittedName>
        <fullName evidence="4">Uncharacterized protein</fullName>
    </submittedName>
</protein>
<organism evidence="4 5">
    <name type="scientific">Olpidium bornovanus</name>
    <dbReference type="NCBI Taxonomy" id="278681"/>
    <lineage>
        <taxon>Eukaryota</taxon>
        <taxon>Fungi</taxon>
        <taxon>Fungi incertae sedis</taxon>
        <taxon>Olpidiomycota</taxon>
        <taxon>Olpidiomycotina</taxon>
        <taxon>Olpidiomycetes</taxon>
        <taxon>Olpidiales</taxon>
        <taxon>Olpidiaceae</taxon>
        <taxon>Olpidium</taxon>
    </lineage>
</organism>
<evidence type="ECO:0000313" key="5">
    <source>
        <dbReference type="Proteomes" id="UP000673691"/>
    </source>
</evidence>
<feature type="compositionally biased region" description="Basic and acidic residues" evidence="3">
    <location>
        <begin position="30"/>
        <end position="43"/>
    </location>
</feature>
<dbReference type="OrthoDB" id="266138at2759"/>